<evidence type="ECO:0000259" key="3">
    <source>
        <dbReference type="Pfam" id="PF17965"/>
    </source>
</evidence>
<name>A0A4Z0S5G2_WEICO</name>
<sequence length="414" mass="44734">MNDKTKYDNTETPWFEEHDKTSDGTTGVTGFDKNTGTPTFGDVDVPNVPGYTPVRTNEPNGDQTVTYVANDVTGKVVVIDDVTGATLQTDDLAGKTDANVDYDSAATIKHFTDMGYVLVSNDLSDAKTYNVDDAKNVFEIHLKHDTMDGTGTPTTVVRHTTIKTPDGKTVTVEQIVEVTPHFSVDKVTGERVPDDQLGDDTKYANTETPWFESHDKTTTDITGMTGFDEKTGTPTFGEVAVPNIPGYKMVRTNEPNGDQVVTFTPDGSAVVETPNNVQPNATTVVNQPVATVATPQASVAGAPRVTPMNNVVAGTPAPTTTNVVDVELPTFVEAVDNTPVVNKDSLWIHEIPDDKDGDIANLNSLNDMSWRTSDPYLVAMLIAALAAAGMFGALLAFYRRREAVERKLADRRED</sequence>
<evidence type="ECO:0000256" key="1">
    <source>
        <dbReference type="SAM" id="MobiDB-lite"/>
    </source>
</evidence>
<dbReference type="RefSeq" id="WP_135518448.1">
    <property type="nucleotide sequence ID" value="NZ_PVSN01000020.1"/>
</dbReference>
<feature type="region of interest" description="Disordered" evidence="1">
    <location>
        <begin position="1"/>
        <end position="62"/>
    </location>
</feature>
<keyword evidence="2" id="KW-0812">Transmembrane</keyword>
<feature type="compositionally biased region" description="Basic and acidic residues" evidence="1">
    <location>
        <begin position="1"/>
        <end position="22"/>
    </location>
</feature>
<accession>A0A4Z0S5G2</accession>
<keyword evidence="2" id="KW-1133">Transmembrane helix</keyword>
<comment type="caution">
    <text evidence="4">The sequence shown here is derived from an EMBL/GenBank/DDBJ whole genome shotgun (WGS) entry which is preliminary data.</text>
</comment>
<dbReference type="OrthoDB" id="2206015at2"/>
<gene>
    <name evidence="4" type="ORF">C6P11_02925</name>
</gene>
<dbReference type="InterPro" id="IPR041558">
    <property type="entry name" value="MucBP_2"/>
</dbReference>
<dbReference type="Proteomes" id="UP000297646">
    <property type="component" value="Unassembled WGS sequence"/>
</dbReference>
<reference evidence="4 5" key="1">
    <citation type="submission" date="2018-03" db="EMBL/GenBank/DDBJ databases">
        <title>Genome sequencing of Weissella confusa isolates.</title>
        <authorList>
            <person name="Kajala I."/>
            <person name="Baruah R."/>
            <person name="Bergsveinson J."/>
            <person name="Juvonen R."/>
            <person name="Ziola B."/>
        </authorList>
    </citation>
    <scope>NUCLEOTIDE SEQUENCE [LARGE SCALE GENOMIC DNA]</scope>
    <source>
        <strain evidence="4 5">VTT E-062653</strain>
    </source>
</reference>
<keyword evidence="2" id="KW-0472">Membrane</keyword>
<proteinExistence type="predicted"/>
<protein>
    <recommendedName>
        <fullName evidence="3">Mucin binding domain-containing protein</fullName>
    </recommendedName>
</protein>
<evidence type="ECO:0000256" key="2">
    <source>
        <dbReference type="SAM" id="Phobius"/>
    </source>
</evidence>
<feature type="compositionally biased region" description="Polar residues" evidence="1">
    <location>
        <begin position="23"/>
        <end position="38"/>
    </location>
</feature>
<organism evidence="4 5">
    <name type="scientific">Weissella confusa</name>
    <name type="common">Lactobacillus confusus</name>
    <dbReference type="NCBI Taxonomy" id="1583"/>
    <lineage>
        <taxon>Bacteria</taxon>
        <taxon>Bacillati</taxon>
        <taxon>Bacillota</taxon>
        <taxon>Bacilli</taxon>
        <taxon>Lactobacillales</taxon>
        <taxon>Lactobacillaceae</taxon>
        <taxon>Weissella</taxon>
    </lineage>
</organism>
<dbReference type="Gene3D" id="3.10.20.470">
    <property type="match status" value="1"/>
</dbReference>
<dbReference type="Pfam" id="PF17965">
    <property type="entry name" value="MucBP_2"/>
    <property type="match status" value="1"/>
</dbReference>
<dbReference type="AlphaFoldDB" id="A0A4Z0S5G2"/>
<evidence type="ECO:0000313" key="4">
    <source>
        <dbReference type="EMBL" id="TGE74412.1"/>
    </source>
</evidence>
<feature type="domain" description="Mucin binding" evidence="3">
    <location>
        <begin position="76"/>
        <end position="144"/>
    </location>
</feature>
<evidence type="ECO:0000313" key="5">
    <source>
        <dbReference type="Proteomes" id="UP000297646"/>
    </source>
</evidence>
<feature type="transmembrane region" description="Helical" evidence="2">
    <location>
        <begin position="376"/>
        <end position="398"/>
    </location>
</feature>
<dbReference type="EMBL" id="PVSN01000020">
    <property type="protein sequence ID" value="TGE74412.1"/>
    <property type="molecule type" value="Genomic_DNA"/>
</dbReference>